<dbReference type="Pfam" id="PF10189">
    <property type="entry name" value="Ints3_N"/>
    <property type="match status" value="1"/>
</dbReference>
<dbReference type="Proteomes" id="UP000494163">
    <property type="component" value="Chromosome 2L"/>
</dbReference>
<evidence type="ECO:0000256" key="7">
    <source>
        <dbReference type="ARBA" id="ARBA00054331"/>
    </source>
</evidence>
<comment type="similarity">
    <text evidence="3">Belongs to the Integrator subunit 3 family.</text>
</comment>
<dbReference type="GO" id="GO:0005634">
    <property type="term" value="C:nucleus"/>
    <property type="evidence" value="ECO:0007669"/>
    <property type="project" value="UniProtKB-SubCell"/>
</dbReference>
<evidence type="ECO:0000256" key="4">
    <source>
        <dbReference type="ARBA" id="ARBA00022490"/>
    </source>
</evidence>
<comment type="subcellular location">
    <subcellularLocation>
        <location evidence="2">Cytoplasm</location>
    </subcellularLocation>
    <subcellularLocation>
        <location evidence="1">Nucleus</location>
    </subcellularLocation>
</comment>
<comment type="function">
    <text evidence="7">Component of the integrator complex, a multiprotein complex that terminates RNA polymerase II (Pol II) transcription in the promoter-proximal region of genes. The integrator complex provides a quality checkpoint during transcription elongation by driving premature transcription termination of transcripts that are unfavorably configured for transcriptional elongation: the complex terminates transcription by (1) catalyzing dephosphorylation of the C-terminal domain (CTD) of Pol II subunit Polr2A/Rbp1 and Spt5, and (2) degrading the exiting nascent RNA transcript via endonuclease activity. The integrator complex is also involved in the 3'-end processing of the U7 snRNA, and also the spliceosomal snRNAs U1, U2, U4 and U5.</text>
</comment>
<sequence length="1081" mass="124655">MEQQPQKSAFHVSKLFVCTPVDCKDDVEEKFERSHANLQQQIAGLSDKEMHEMLSQFVCKEKQHDEISVGFLYIMLTEPAMAPKTYRDITLVSRDGMNATVSNLSLLIAEKYAKLTEVARRQLIWVVREFVKHQVINVENVIWNCLRQAGGGDVSHRNLYLVESLLDIFIEYKPWLETIPFLVQSAVYNFVRLIEDHANPALIALRQKEVKFTISLIRDRFHDIIPLGRDFVRLLQNVARIPEFEHLWRDILYNPKSLHPTFNGIWHLLQIRTSRRFLQCRLLPEMERKLHFLASNVKFGNQKRYQDWFQDKYFATPESHSLRSDLIRFIINVIHPTNDMLCSDIIPRWAIIGWLISSCTNPIASANAKLSLFYDWLFFDPAKDNIMNIEPGILVMYHSIRNHPFVSSTLLDFLCRITKNFHLKSEDKIRLGVYNSLKLILDKQVIPNLQPLFESPKLDRELRNLIRENFREFVTPVANMPQPMYPATHSIQAPIFKKESDQRMMQSENTDIGGIGFVHSSANISGLLVDEDNKLAVTPIESTERDTDAVFSDEENAENIGRGNKNDENTDDDDDLPLSKVRLKEKPVPEKLDLPVAISESFETFVTKRNSFTWEAFLKDFRPLPASALDEAQLNYVISNTVLILRETLPQQNVFSESKTEEKFLAKSISYPLYGLFRFLYENEDKSKKPFQTLLSEICDRLTETGYLLLYFMKIHCKLQTRKNAQQSYQFKTAVYRQICEAMDEKVGTCLARDLDLLEKQNTSFYLWLLPDIYREFKSIAINNMELLRITLRCIDAKNLRDIMYSVAQGKLTMLKHDGLIECIRDSLEYETFEQVCLWQLIQAHDVPLKCIQDLLPELEAANHPEALGHLLLLLKNEEPTNEIIRLLLSRDAKSRGDSFVTSALRFWYQRWEEKLSELLASLLTSKYPSSSPNKRKRSKSTSAASSTPSAENVLNHLEHYRRSCRHGSGTGLFVHEPMQRALQSAYSHSNESTKKQFSDLFSLAAEDETTAVGRRGGSGRGRKQPVGKKDSNNHSAGNKKNSDAVKIIFSSDENSSEEDWSKLKVTQAAKKRKKAVNDSD</sequence>
<evidence type="ECO:0000259" key="11">
    <source>
        <dbReference type="Pfam" id="PF24566"/>
    </source>
</evidence>
<accession>A0A0M4EA22</accession>
<dbReference type="InterPro" id="IPR056518">
    <property type="entry name" value="HEAT_Ints3_C"/>
</dbReference>
<dbReference type="InterPro" id="IPR019333">
    <property type="entry name" value="INTS3_N"/>
</dbReference>
<evidence type="ECO:0000256" key="2">
    <source>
        <dbReference type="ARBA" id="ARBA00004496"/>
    </source>
</evidence>
<keyword evidence="13" id="KW-1185">Reference proteome</keyword>
<feature type="region of interest" description="Disordered" evidence="9">
    <location>
        <begin position="928"/>
        <end position="953"/>
    </location>
</feature>
<feature type="region of interest" description="Disordered" evidence="9">
    <location>
        <begin position="1010"/>
        <end position="1081"/>
    </location>
</feature>
<comment type="subunit">
    <text evidence="8">Belongs to the multiprotein complex Integrator, at least composed of IntS1, IntS2, IntS3, IntS4, omd/IntS5, IntS6, defl/IntS7, IntS8, IntS9, IntS10, IntS11, IntS12, asun/IntS13, IntS14 and IntS15. The core complex associates with protein phosphatase 2A subunits mts/PP2A and Pp2A-29B, to form the Integrator-PP2A (INTAC) complex.</text>
</comment>
<dbReference type="PANTHER" id="PTHR13587">
    <property type="entry name" value="INTEGRATOR COMPLEX SUBUNIT 3"/>
    <property type="match status" value="1"/>
</dbReference>
<feature type="compositionally biased region" description="Low complexity" evidence="9">
    <location>
        <begin position="941"/>
        <end position="951"/>
    </location>
</feature>
<evidence type="ECO:0000256" key="5">
    <source>
        <dbReference type="ARBA" id="ARBA00023242"/>
    </source>
</evidence>
<keyword evidence="5" id="KW-0539">Nucleus</keyword>
<dbReference type="PANTHER" id="PTHR13587:SF7">
    <property type="entry name" value="INTEGRATOR COMPLEX SUBUNIT 3"/>
    <property type="match status" value="1"/>
</dbReference>
<evidence type="ECO:0000256" key="1">
    <source>
        <dbReference type="ARBA" id="ARBA00004123"/>
    </source>
</evidence>
<protein>
    <recommendedName>
        <fullName evidence="6">SOSS complex subunit A homolog</fullName>
    </recommendedName>
</protein>
<dbReference type="OrthoDB" id="2021145at2759"/>
<name>A0A0M4EA22_DROBS</name>
<evidence type="ECO:0000313" key="13">
    <source>
        <dbReference type="Proteomes" id="UP000494163"/>
    </source>
</evidence>
<keyword evidence="4" id="KW-0963">Cytoplasm</keyword>
<proteinExistence type="inferred from homology"/>
<feature type="domain" description="Ints3-like C-terminal" evidence="11">
    <location>
        <begin position="641"/>
        <end position="1005"/>
    </location>
</feature>
<feature type="domain" description="Integrator complex subunit 3 N-terminal" evidence="10">
    <location>
        <begin position="62"/>
        <end position="468"/>
    </location>
</feature>
<dbReference type="InterPro" id="IPR045334">
    <property type="entry name" value="INTS3"/>
</dbReference>
<dbReference type="OMA" id="FEQYCLW"/>
<evidence type="ECO:0000256" key="9">
    <source>
        <dbReference type="SAM" id="MobiDB-lite"/>
    </source>
</evidence>
<dbReference type="STRING" id="30019.A0A0M4EA22"/>
<evidence type="ECO:0000256" key="6">
    <source>
        <dbReference type="ARBA" id="ARBA00032741"/>
    </source>
</evidence>
<evidence type="ECO:0000256" key="3">
    <source>
        <dbReference type="ARBA" id="ARBA00006130"/>
    </source>
</evidence>
<reference evidence="12 13" key="1">
    <citation type="submission" date="2015-08" db="EMBL/GenBank/DDBJ databases">
        <title>Ancestral chromatin configuration constrains chromatin evolution on differentiating sex chromosomes in Drosophila.</title>
        <authorList>
            <person name="Zhou Q."/>
            <person name="Bachtrog D."/>
        </authorList>
    </citation>
    <scope>NUCLEOTIDE SEQUENCE [LARGE SCALE GENOMIC DNA]</scope>
    <source>
        <tissue evidence="12">Whole larvae</tissue>
    </source>
</reference>
<dbReference type="Pfam" id="PF24566">
    <property type="entry name" value="HEAT_Ints3_C"/>
    <property type="match status" value="1"/>
</dbReference>
<organism evidence="12 13">
    <name type="scientific">Drosophila busckii</name>
    <name type="common">Fruit fly</name>
    <dbReference type="NCBI Taxonomy" id="30019"/>
    <lineage>
        <taxon>Eukaryota</taxon>
        <taxon>Metazoa</taxon>
        <taxon>Ecdysozoa</taxon>
        <taxon>Arthropoda</taxon>
        <taxon>Hexapoda</taxon>
        <taxon>Insecta</taxon>
        <taxon>Pterygota</taxon>
        <taxon>Neoptera</taxon>
        <taxon>Endopterygota</taxon>
        <taxon>Diptera</taxon>
        <taxon>Brachycera</taxon>
        <taxon>Muscomorpha</taxon>
        <taxon>Ephydroidea</taxon>
        <taxon>Drosophilidae</taxon>
        <taxon>Drosophila</taxon>
    </lineage>
</organism>
<gene>
    <name evidence="12" type="ORF">Dbus_chr2Lg1249</name>
</gene>
<feature type="region of interest" description="Disordered" evidence="9">
    <location>
        <begin position="539"/>
        <end position="581"/>
    </location>
</feature>
<evidence type="ECO:0000313" key="12">
    <source>
        <dbReference type="EMBL" id="ALC39164.1"/>
    </source>
</evidence>
<dbReference type="EMBL" id="CP012523">
    <property type="protein sequence ID" value="ALC39164.1"/>
    <property type="molecule type" value="Genomic_DNA"/>
</dbReference>
<evidence type="ECO:0000256" key="8">
    <source>
        <dbReference type="ARBA" id="ARBA00065185"/>
    </source>
</evidence>
<evidence type="ECO:0000259" key="10">
    <source>
        <dbReference type="Pfam" id="PF10189"/>
    </source>
</evidence>
<dbReference type="GO" id="GO:0005737">
    <property type="term" value="C:cytoplasm"/>
    <property type="evidence" value="ECO:0007669"/>
    <property type="project" value="UniProtKB-SubCell"/>
</dbReference>
<dbReference type="AlphaFoldDB" id="A0A0M4EA22"/>